<dbReference type="STRING" id="1479485.DA73_0226305"/>
<evidence type="ECO:0000313" key="1">
    <source>
        <dbReference type="EMBL" id="KIE09807.1"/>
    </source>
</evidence>
<name>A0A0C1N583_9CYAN</name>
<gene>
    <name evidence="1" type="ORF">DA73_0226305</name>
</gene>
<organism evidence="1">
    <name type="scientific">Tolypothrix bouteillei VB521301</name>
    <dbReference type="NCBI Taxonomy" id="1479485"/>
    <lineage>
        <taxon>Bacteria</taxon>
        <taxon>Bacillati</taxon>
        <taxon>Cyanobacteriota</taxon>
        <taxon>Cyanophyceae</taxon>
        <taxon>Nostocales</taxon>
        <taxon>Tolypothrichaceae</taxon>
        <taxon>Tolypothrix</taxon>
    </lineage>
</organism>
<dbReference type="SUPFAM" id="SSF52540">
    <property type="entry name" value="P-loop containing nucleoside triphosphate hydrolases"/>
    <property type="match status" value="1"/>
</dbReference>
<dbReference type="Gene3D" id="3.40.50.300">
    <property type="entry name" value="P-loop containing nucleotide triphosphate hydrolases"/>
    <property type="match status" value="1"/>
</dbReference>
<reference evidence="1" key="1">
    <citation type="journal article" date="2015" name="Genome Announc.">
        <title>Draft Genome Sequence of Tolypothrix boutellei Strain VB521301.</title>
        <authorList>
            <person name="Chandrababunaidu M.M."/>
            <person name="Singh D."/>
            <person name="Sen D."/>
            <person name="Bhan S."/>
            <person name="Das S."/>
            <person name="Gupta A."/>
            <person name="Adhikary S.P."/>
            <person name="Tripathy S."/>
        </authorList>
    </citation>
    <scope>NUCLEOTIDE SEQUENCE</scope>
    <source>
        <strain evidence="1">VB521301</strain>
    </source>
</reference>
<proteinExistence type="predicted"/>
<protein>
    <submittedName>
        <fullName evidence="1">Uncharacterized protein</fullName>
    </submittedName>
</protein>
<accession>A0A0C1N583</accession>
<sequence length="76" mass="8527">MLHLAFINKLDRLGANSFHVVDALREKLGLNAVVLQYSIGLEGKFEKVKFGKMQIAQITFNKYLNITKTSQTTAIS</sequence>
<dbReference type="InterPro" id="IPR027417">
    <property type="entry name" value="P-loop_NTPase"/>
</dbReference>
<dbReference type="AlphaFoldDB" id="A0A0C1N583"/>
<comment type="caution">
    <text evidence="1">The sequence shown here is derived from an EMBL/GenBank/DDBJ whole genome shotgun (WGS) entry which is preliminary data.</text>
</comment>
<dbReference type="EMBL" id="JHEG02000054">
    <property type="protein sequence ID" value="KIE09807.1"/>
    <property type="molecule type" value="Genomic_DNA"/>
</dbReference>